<evidence type="ECO:0000313" key="6">
    <source>
        <dbReference type="Proteomes" id="UP001156218"/>
    </source>
</evidence>
<dbReference type="InterPro" id="IPR025371">
    <property type="entry name" value="BT_3044-like_C"/>
</dbReference>
<evidence type="ECO:0000313" key="4">
    <source>
        <dbReference type="EMBL" id="UYU68182.1"/>
    </source>
</evidence>
<protein>
    <submittedName>
        <fullName evidence="3">DUF4973 domain-containing protein</fullName>
    </submittedName>
</protein>
<dbReference type="InterPro" id="IPR032509">
    <property type="entry name" value="DUF4973"/>
</dbReference>
<feature type="domain" description="BT-3044-like C-terminal" evidence="1">
    <location>
        <begin position="160"/>
        <end position="319"/>
    </location>
</feature>
<organism evidence="3 5">
    <name type="scientific">Bacteroides thetaiotaomicron</name>
    <dbReference type="NCBI Taxonomy" id="818"/>
    <lineage>
        <taxon>Bacteria</taxon>
        <taxon>Pseudomonadati</taxon>
        <taxon>Bacteroidota</taxon>
        <taxon>Bacteroidia</taxon>
        <taxon>Bacteroidales</taxon>
        <taxon>Bacteroidaceae</taxon>
        <taxon>Bacteroides</taxon>
    </lineage>
</organism>
<dbReference type="Pfam" id="PF16343">
    <property type="entry name" value="DUF4973"/>
    <property type="match status" value="1"/>
</dbReference>
<evidence type="ECO:0000313" key="5">
    <source>
        <dbReference type="Proteomes" id="UP000436825"/>
    </source>
</evidence>
<evidence type="ECO:0000313" key="3">
    <source>
        <dbReference type="EMBL" id="KAB4452992.1"/>
    </source>
</evidence>
<dbReference type="EMBL" id="CP083680">
    <property type="protein sequence ID" value="UYU68182.1"/>
    <property type="molecule type" value="Genomic_DNA"/>
</dbReference>
<reference evidence="4 6" key="2">
    <citation type="submission" date="2021-06" db="EMBL/GenBank/DDBJ databases">
        <title>Interrogation of the integrated mobile genetic elements in gut-associated Bacteroides with a consensus prediction approach.</title>
        <authorList>
            <person name="Campbell D.E."/>
            <person name="Leigh J.R."/>
            <person name="Kim T."/>
            <person name="England W."/>
            <person name="Whitaker R.J."/>
            <person name="Degnan P.H."/>
        </authorList>
    </citation>
    <scope>NUCLEOTIDE SEQUENCE [LARGE SCALE GENOMIC DNA]</scope>
    <source>
        <strain evidence="4 6">WAL8669</strain>
    </source>
</reference>
<dbReference type="Proteomes" id="UP000436825">
    <property type="component" value="Unassembled WGS sequence"/>
</dbReference>
<dbReference type="Gene3D" id="2.40.128.440">
    <property type="entry name" value="Uncharacterised protein PF14274, DUF4361"/>
    <property type="match status" value="1"/>
</dbReference>
<gene>
    <name evidence="3" type="ORF">GAN75_19260</name>
    <name evidence="4" type="ORF">KQP68_07850</name>
</gene>
<dbReference type="EMBL" id="WCRW01000015">
    <property type="protein sequence ID" value="KAB4452992.1"/>
    <property type="molecule type" value="Genomic_DNA"/>
</dbReference>
<dbReference type="Pfam" id="PF14274">
    <property type="entry name" value="BT_3044-like_C"/>
    <property type="match status" value="1"/>
</dbReference>
<dbReference type="Gene3D" id="2.60.40.1740">
    <property type="entry name" value="hypothetical protein (bacova_03559)"/>
    <property type="match status" value="1"/>
</dbReference>
<proteinExistence type="predicted"/>
<sequence>MKKIFIYAAVLFGICSFTSCDNNIADEQFTKMVLLTKNGVQDYNIEFTGEGQVELKLPISINGTSKNDRDVTVRLIEDADTLKDYNFERFRNRTALYYVLPSEKMYSFPAGPEITIKSGSDYAVFPLTLNLKEFDLYSNYILPLQIENVSTYQMAWSKYTKLLMRLNVSNFFSGNYNVDGRVWEESYPDQKLPISSTVLRALTADQCYLYAGNVTDSDEDRAGYSLTVKVDKNSYEDSVNDETGAEIRKYTVVTIGSKNADKNIKDESNGKSWVEISRTADPVNNNLENVVTKVYLHYSYMNLRDAEYPVKMIFEGTLTRSESIDIRTEEEATSH</sequence>
<dbReference type="AlphaFoldDB" id="A0A412GC18"/>
<accession>A0A412GC18</accession>
<dbReference type="RefSeq" id="WP_008763862.1">
    <property type="nucleotide sequence ID" value="NZ_CAXUFE010000037.1"/>
</dbReference>
<feature type="domain" description="DUF4973" evidence="2">
    <location>
        <begin position="26"/>
        <end position="148"/>
    </location>
</feature>
<dbReference type="PROSITE" id="PS51257">
    <property type="entry name" value="PROKAR_LIPOPROTEIN"/>
    <property type="match status" value="1"/>
</dbReference>
<evidence type="ECO:0000259" key="2">
    <source>
        <dbReference type="Pfam" id="PF16343"/>
    </source>
</evidence>
<evidence type="ECO:0000259" key="1">
    <source>
        <dbReference type="Pfam" id="PF14274"/>
    </source>
</evidence>
<name>A0A412GC18_BACT4</name>
<dbReference type="Proteomes" id="UP001156218">
    <property type="component" value="Chromosome"/>
</dbReference>
<reference evidence="3 5" key="1">
    <citation type="journal article" date="2019" name="Nat. Med.">
        <title>A library of human gut bacterial isolates paired with longitudinal multiomics data enables mechanistic microbiome research.</title>
        <authorList>
            <person name="Poyet M."/>
            <person name="Groussin M."/>
            <person name="Gibbons S.M."/>
            <person name="Avila-Pacheco J."/>
            <person name="Jiang X."/>
            <person name="Kearney S.M."/>
            <person name="Perrotta A.R."/>
            <person name="Berdy B."/>
            <person name="Zhao S."/>
            <person name="Lieberman T.D."/>
            <person name="Swanson P.K."/>
            <person name="Smith M."/>
            <person name="Roesemann S."/>
            <person name="Alexander J.E."/>
            <person name="Rich S.A."/>
            <person name="Livny J."/>
            <person name="Vlamakis H."/>
            <person name="Clish C."/>
            <person name="Bullock K."/>
            <person name="Deik A."/>
            <person name="Scott J."/>
            <person name="Pierce K.A."/>
            <person name="Xavier R.J."/>
            <person name="Alm E.J."/>
        </authorList>
    </citation>
    <scope>NUCLEOTIDE SEQUENCE [LARGE SCALE GENOMIC DNA]</scope>
    <source>
        <strain evidence="3 5">BIOML-A160</strain>
    </source>
</reference>